<dbReference type="InterPro" id="IPR000626">
    <property type="entry name" value="Ubiquitin-like_dom"/>
</dbReference>
<reference evidence="2 3" key="1">
    <citation type="submission" date="2016-11" db="EMBL/GenBank/DDBJ databases">
        <title>The macronuclear genome of Stentor coeruleus: a giant cell with tiny introns.</title>
        <authorList>
            <person name="Slabodnick M."/>
            <person name="Ruby J.G."/>
            <person name="Reiff S.B."/>
            <person name="Swart E.C."/>
            <person name="Gosai S."/>
            <person name="Prabakaran S."/>
            <person name="Witkowska E."/>
            <person name="Larue G.E."/>
            <person name="Fisher S."/>
            <person name="Freeman R.M."/>
            <person name="Gunawardena J."/>
            <person name="Chu W."/>
            <person name="Stover N.A."/>
            <person name="Gregory B.D."/>
            <person name="Nowacki M."/>
            <person name="Derisi J."/>
            <person name="Roy S.W."/>
            <person name="Marshall W.F."/>
            <person name="Sood P."/>
        </authorList>
    </citation>
    <scope>NUCLEOTIDE SEQUENCE [LARGE SCALE GENOMIC DNA]</scope>
    <source>
        <strain evidence="2">WM001</strain>
    </source>
</reference>
<accession>A0A1R2BVM6</accession>
<evidence type="ECO:0000313" key="3">
    <source>
        <dbReference type="Proteomes" id="UP000187209"/>
    </source>
</evidence>
<name>A0A1R2BVM6_9CILI</name>
<proteinExistence type="predicted"/>
<dbReference type="CDD" id="cd17039">
    <property type="entry name" value="Ubl_ubiquitin_like"/>
    <property type="match status" value="1"/>
</dbReference>
<dbReference type="Proteomes" id="UP000187209">
    <property type="component" value="Unassembled WGS sequence"/>
</dbReference>
<dbReference type="InterPro" id="IPR029071">
    <property type="entry name" value="Ubiquitin-like_domsf"/>
</dbReference>
<evidence type="ECO:0000313" key="2">
    <source>
        <dbReference type="EMBL" id="OMJ80786.1"/>
    </source>
</evidence>
<keyword evidence="3" id="KW-1185">Reference proteome</keyword>
<feature type="domain" description="Ubiquitin-like" evidence="1">
    <location>
        <begin position="34"/>
        <end position="97"/>
    </location>
</feature>
<comment type="caution">
    <text evidence="2">The sequence shown here is derived from an EMBL/GenBank/DDBJ whole genome shotgun (WGS) entry which is preliminary data.</text>
</comment>
<dbReference type="AlphaFoldDB" id="A0A1R2BVM6"/>
<dbReference type="Pfam" id="PF00240">
    <property type="entry name" value="ubiquitin"/>
    <property type="match status" value="1"/>
</dbReference>
<dbReference type="SUPFAM" id="SSF54236">
    <property type="entry name" value="Ubiquitin-like"/>
    <property type="match status" value="1"/>
</dbReference>
<sequence length="175" mass="19626">MGGKPSSTIVIKNLPIQPLPGSYGAPVRRKGHLTVYTDKEVVYVKLNPKMTIEQLKEYVKEKTGKLMKVYYKTIELVETQTLEELGIDEFAMIKATVETLDTESLLFSDYSSKSYKSYSMKEYSKASTPDSSKSLTNVNKLDIDLSVYAAPEVGLLKNKCKNRNNGLHEISEADD</sequence>
<dbReference type="OrthoDB" id="320716at2759"/>
<gene>
    <name evidence="2" type="ORF">SteCoe_18894</name>
</gene>
<protein>
    <recommendedName>
        <fullName evidence="1">Ubiquitin-like domain-containing protein</fullName>
    </recommendedName>
</protein>
<dbReference type="EMBL" id="MPUH01000408">
    <property type="protein sequence ID" value="OMJ80786.1"/>
    <property type="molecule type" value="Genomic_DNA"/>
</dbReference>
<organism evidence="2 3">
    <name type="scientific">Stentor coeruleus</name>
    <dbReference type="NCBI Taxonomy" id="5963"/>
    <lineage>
        <taxon>Eukaryota</taxon>
        <taxon>Sar</taxon>
        <taxon>Alveolata</taxon>
        <taxon>Ciliophora</taxon>
        <taxon>Postciliodesmatophora</taxon>
        <taxon>Heterotrichea</taxon>
        <taxon>Heterotrichida</taxon>
        <taxon>Stentoridae</taxon>
        <taxon>Stentor</taxon>
    </lineage>
</organism>
<evidence type="ECO:0000259" key="1">
    <source>
        <dbReference type="Pfam" id="PF00240"/>
    </source>
</evidence>